<feature type="chain" id="PRO_5039028301" evidence="2">
    <location>
        <begin position="30"/>
        <end position="203"/>
    </location>
</feature>
<proteinExistence type="predicted"/>
<dbReference type="AlphaFoldDB" id="A0A842A190"/>
<name>A0A842A190_9LIST</name>
<accession>A0A842A190</accession>
<evidence type="ECO:0000256" key="1">
    <source>
        <dbReference type="SAM" id="MobiDB-lite"/>
    </source>
</evidence>
<dbReference type="EMBL" id="JAARRU010000003">
    <property type="protein sequence ID" value="MBC1565972.1"/>
    <property type="molecule type" value="Genomic_DNA"/>
</dbReference>
<dbReference type="InterPro" id="IPR052354">
    <property type="entry name" value="Cell_Wall_Dynamics_Protein"/>
</dbReference>
<reference evidence="4 5" key="1">
    <citation type="submission" date="2020-03" db="EMBL/GenBank/DDBJ databases">
        <title>Soil Listeria distribution.</title>
        <authorList>
            <person name="Liao J."/>
            <person name="Wiedmann M."/>
        </authorList>
    </citation>
    <scope>NUCLEOTIDE SEQUENCE [LARGE SCALE GENOMIC DNA]</scope>
    <source>
        <strain evidence="4 5">FSL L7-1427</strain>
    </source>
</reference>
<dbReference type="Gene3D" id="2.30.30.40">
    <property type="entry name" value="SH3 Domains"/>
    <property type="match status" value="2"/>
</dbReference>
<feature type="domain" description="SH3b" evidence="3">
    <location>
        <begin position="141"/>
        <end position="203"/>
    </location>
</feature>
<dbReference type="Pfam" id="PF08239">
    <property type="entry name" value="SH3_3"/>
    <property type="match status" value="2"/>
</dbReference>
<dbReference type="PANTHER" id="PTHR34408">
    <property type="entry name" value="FAMILY PROTEIN, PUTATIVE-RELATED"/>
    <property type="match status" value="1"/>
</dbReference>
<dbReference type="RefSeq" id="WP_185418232.1">
    <property type="nucleotide sequence ID" value="NZ_JAARRU010000003.1"/>
</dbReference>
<evidence type="ECO:0000313" key="4">
    <source>
        <dbReference type="EMBL" id="MBC1565972.1"/>
    </source>
</evidence>
<protein>
    <submittedName>
        <fullName evidence="4">SH3 domain-containing protein</fullName>
    </submittedName>
</protein>
<gene>
    <name evidence="4" type="ORF">HB907_11170</name>
</gene>
<dbReference type="PROSITE" id="PS51781">
    <property type="entry name" value="SH3B"/>
    <property type="match status" value="2"/>
</dbReference>
<feature type="domain" description="SH3b" evidence="3">
    <location>
        <begin position="44"/>
        <end position="107"/>
    </location>
</feature>
<keyword evidence="2" id="KW-0732">Signal</keyword>
<evidence type="ECO:0000259" key="3">
    <source>
        <dbReference type="PROSITE" id="PS51781"/>
    </source>
</evidence>
<feature type="signal peptide" evidence="2">
    <location>
        <begin position="1"/>
        <end position="29"/>
    </location>
</feature>
<dbReference type="PANTHER" id="PTHR34408:SF2">
    <property type="entry name" value="CELL WALL-BINDING PROTEIN YWSB"/>
    <property type="match status" value="1"/>
</dbReference>
<feature type="region of interest" description="Disordered" evidence="1">
    <location>
        <begin position="113"/>
        <end position="142"/>
    </location>
</feature>
<feature type="compositionally biased region" description="Low complexity" evidence="1">
    <location>
        <begin position="118"/>
        <end position="142"/>
    </location>
</feature>
<sequence length="203" mass="21757">MNNVMNRKSTKMVAAAGLALTLAFTTVGAGTINADAAQTTKYVAKPQMVTAKSDVKVRAGESTKSKVLGILKKGEKVYFVKDDYGWSKVTYKGKTGYVGTRYLNIPGKQVDSKKAPVKKATPAKASTKKVTPTKKTTSKAQASKTVTAKTAVNVRTSQSKTSKVFGVLKKGEKVTVVKESRGWSQVTYKGKTGYVATQFLSTK</sequence>
<dbReference type="SMART" id="SM00287">
    <property type="entry name" value="SH3b"/>
    <property type="match status" value="2"/>
</dbReference>
<organism evidence="4 5">
    <name type="scientific">Listeria booriae</name>
    <dbReference type="NCBI Taxonomy" id="1552123"/>
    <lineage>
        <taxon>Bacteria</taxon>
        <taxon>Bacillati</taxon>
        <taxon>Bacillota</taxon>
        <taxon>Bacilli</taxon>
        <taxon>Bacillales</taxon>
        <taxon>Listeriaceae</taxon>
        <taxon>Listeria</taxon>
    </lineage>
</organism>
<dbReference type="Proteomes" id="UP000586951">
    <property type="component" value="Unassembled WGS sequence"/>
</dbReference>
<evidence type="ECO:0000256" key="2">
    <source>
        <dbReference type="SAM" id="SignalP"/>
    </source>
</evidence>
<evidence type="ECO:0000313" key="5">
    <source>
        <dbReference type="Proteomes" id="UP000586951"/>
    </source>
</evidence>
<dbReference type="InterPro" id="IPR003646">
    <property type="entry name" value="SH3-like_bac-type"/>
</dbReference>
<comment type="caution">
    <text evidence="4">The sequence shown here is derived from an EMBL/GenBank/DDBJ whole genome shotgun (WGS) entry which is preliminary data.</text>
</comment>